<dbReference type="Gene3D" id="3.30.1490.20">
    <property type="entry name" value="ATP-grasp fold, A domain"/>
    <property type="match status" value="1"/>
</dbReference>
<evidence type="ECO:0000256" key="4">
    <source>
        <dbReference type="PROSITE-ProRule" id="PRU00409"/>
    </source>
</evidence>
<dbReference type="RefSeq" id="WP_251840488.1">
    <property type="nucleotide sequence ID" value="NZ_JACSPO010000010.1"/>
</dbReference>
<evidence type="ECO:0000313" key="6">
    <source>
        <dbReference type="EMBL" id="MBD8063390.1"/>
    </source>
</evidence>
<dbReference type="PANTHER" id="PTHR43585:SF2">
    <property type="entry name" value="ATP-GRASP ENZYME FSQD"/>
    <property type="match status" value="1"/>
</dbReference>
<evidence type="ECO:0000313" key="7">
    <source>
        <dbReference type="Proteomes" id="UP000661894"/>
    </source>
</evidence>
<dbReference type="Gene3D" id="3.30.470.20">
    <property type="entry name" value="ATP-grasp fold, B domain"/>
    <property type="match status" value="1"/>
</dbReference>
<keyword evidence="2 4" id="KW-0547">Nucleotide-binding</keyword>
<comment type="caution">
    <text evidence="6">The sequence shown here is derived from an EMBL/GenBank/DDBJ whole genome shotgun (WGS) entry which is preliminary data.</text>
</comment>
<dbReference type="PANTHER" id="PTHR43585">
    <property type="entry name" value="FUMIPYRROLE BIOSYNTHESIS PROTEIN C"/>
    <property type="match status" value="1"/>
</dbReference>
<evidence type="ECO:0000256" key="3">
    <source>
        <dbReference type="ARBA" id="ARBA00022840"/>
    </source>
</evidence>
<dbReference type="EMBL" id="JACSPO010000010">
    <property type="protein sequence ID" value="MBD8063390.1"/>
    <property type="molecule type" value="Genomic_DNA"/>
</dbReference>
<keyword evidence="3 4" id="KW-0067">ATP-binding</keyword>
<dbReference type="Pfam" id="PF21360">
    <property type="entry name" value="PylC-like_N"/>
    <property type="match status" value="1"/>
</dbReference>
<dbReference type="Proteomes" id="UP000661894">
    <property type="component" value="Unassembled WGS sequence"/>
</dbReference>
<dbReference type="PROSITE" id="PS50975">
    <property type="entry name" value="ATP_GRASP"/>
    <property type="match status" value="1"/>
</dbReference>
<dbReference type="InterPro" id="IPR052032">
    <property type="entry name" value="ATP-dep_AA_Ligase"/>
</dbReference>
<accession>A0ABR8Z563</accession>
<evidence type="ECO:0000256" key="2">
    <source>
        <dbReference type="ARBA" id="ARBA00022741"/>
    </source>
</evidence>
<evidence type="ECO:0000259" key="5">
    <source>
        <dbReference type="PROSITE" id="PS50975"/>
    </source>
</evidence>
<feature type="domain" description="ATP-grasp" evidence="5">
    <location>
        <begin position="124"/>
        <end position="298"/>
    </location>
</feature>
<dbReference type="SUPFAM" id="SSF56059">
    <property type="entry name" value="Glutathione synthetase ATP-binding domain-like"/>
    <property type="match status" value="1"/>
</dbReference>
<evidence type="ECO:0000256" key="1">
    <source>
        <dbReference type="ARBA" id="ARBA00022598"/>
    </source>
</evidence>
<sequence length="330" mass="36013">MTTTVNVLILSAGRRVELVRAFQRQHPGLDVTPRVVAADASPLAPALYFADAHEILPRCTESNYIQALLALCRKHAIDLVIPTIDTELAVMAANRELIEETTGALVAISDTYSIAICRDKVKTHAYLRSKGLVTPHLYTEDEVTGLRVTFPAFAKPRGGSSSVGAQRLDTLDDLEVARRTTPDLMVQSYAAGDEYTVDCFIAPDGRPLSITPRLRLATRSGEISKGRIHHAPEVIEATERLLAALPLRYHVTVQCIVENGTVSFIEINPRFGGGAPMSIHAGADSCLNLYRIRLNIPTTPTPAMDGATFLRFDRTLQLGTTTEPQAVLFE</sequence>
<keyword evidence="1" id="KW-0436">Ligase</keyword>
<dbReference type="Pfam" id="PF15632">
    <property type="entry name" value="ATPgrasp_Ter"/>
    <property type="match status" value="1"/>
</dbReference>
<dbReference type="InterPro" id="IPR048764">
    <property type="entry name" value="PylC_N"/>
</dbReference>
<dbReference type="InterPro" id="IPR011761">
    <property type="entry name" value="ATP-grasp"/>
</dbReference>
<dbReference type="InterPro" id="IPR013815">
    <property type="entry name" value="ATP_grasp_subdomain_1"/>
</dbReference>
<reference evidence="6 7" key="1">
    <citation type="submission" date="2020-08" db="EMBL/GenBank/DDBJ databases">
        <title>A Genomic Blueprint of the Chicken Gut Microbiome.</title>
        <authorList>
            <person name="Gilroy R."/>
            <person name="Ravi A."/>
            <person name="Getino M."/>
            <person name="Pursley I."/>
            <person name="Horton D.L."/>
            <person name="Alikhan N.-F."/>
            <person name="Baker D."/>
            <person name="Gharbi K."/>
            <person name="Hall N."/>
            <person name="Watson M."/>
            <person name="Adriaenssens E.M."/>
            <person name="Foster-Nyarko E."/>
            <person name="Jarju S."/>
            <person name="Secka A."/>
            <person name="Antonio M."/>
            <person name="Oren A."/>
            <person name="Chaudhuri R."/>
            <person name="La Ragione R.M."/>
            <person name="Hildebrand F."/>
            <person name="Pallen M.J."/>
        </authorList>
    </citation>
    <scope>NUCLEOTIDE SEQUENCE [LARGE SCALE GENOMIC DNA]</scope>
    <source>
        <strain evidence="6 7">Sa1BUA1</strain>
    </source>
</reference>
<gene>
    <name evidence="6" type="ORF">H9624_13780</name>
</gene>
<dbReference type="Gene3D" id="3.40.50.20">
    <property type="match status" value="1"/>
</dbReference>
<protein>
    <submittedName>
        <fullName evidence="6">ATP-grasp domain-containing protein</fullName>
    </submittedName>
</protein>
<proteinExistence type="predicted"/>
<name>A0ABR8Z563_9MICO</name>
<organism evidence="6 7">
    <name type="scientific">Oceanitalea stevensii</name>
    <dbReference type="NCBI Taxonomy" id="2763072"/>
    <lineage>
        <taxon>Bacteria</taxon>
        <taxon>Bacillati</taxon>
        <taxon>Actinomycetota</taxon>
        <taxon>Actinomycetes</taxon>
        <taxon>Micrococcales</taxon>
        <taxon>Bogoriellaceae</taxon>
        <taxon>Georgenia</taxon>
    </lineage>
</organism>
<keyword evidence="7" id="KW-1185">Reference proteome</keyword>